<dbReference type="Gene3D" id="3.30.565.10">
    <property type="entry name" value="Histidine kinase-like ATPase, C-terminal domain"/>
    <property type="match status" value="1"/>
</dbReference>
<name>W4M3H2_9BACT</name>
<dbReference type="SMART" id="SM00387">
    <property type="entry name" value="HATPase_c"/>
    <property type="match status" value="1"/>
</dbReference>
<dbReference type="Pfam" id="PF00512">
    <property type="entry name" value="HisKA"/>
    <property type="match status" value="1"/>
</dbReference>
<dbReference type="SUPFAM" id="SSF52172">
    <property type="entry name" value="CheY-like"/>
    <property type="match status" value="2"/>
</dbReference>
<evidence type="ECO:0000313" key="10">
    <source>
        <dbReference type="Proteomes" id="UP000019140"/>
    </source>
</evidence>
<dbReference type="EC" id="2.7.13.3" evidence="2"/>
<feature type="domain" description="Response regulatory" evidence="7">
    <location>
        <begin position="383"/>
        <end position="501"/>
    </location>
</feature>
<evidence type="ECO:0000256" key="4">
    <source>
        <dbReference type="PROSITE-ProRule" id="PRU00110"/>
    </source>
</evidence>
<dbReference type="InterPro" id="IPR004358">
    <property type="entry name" value="Sig_transdc_His_kin-like_C"/>
</dbReference>
<proteinExistence type="predicted"/>
<dbReference type="GO" id="GO:0005886">
    <property type="term" value="C:plasma membrane"/>
    <property type="evidence" value="ECO:0007669"/>
    <property type="project" value="UniProtKB-SubCell"/>
</dbReference>
<dbReference type="Gene3D" id="3.40.50.2300">
    <property type="match status" value="2"/>
</dbReference>
<dbReference type="InterPro" id="IPR011006">
    <property type="entry name" value="CheY-like_superfamily"/>
</dbReference>
<feature type="modified residue" description="Phosphohistidine" evidence="4">
    <location>
        <position position="574"/>
    </location>
</feature>
<dbReference type="CDD" id="cd00156">
    <property type="entry name" value="REC"/>
    <property type="match status" value="1"/>
</dbReference>
<evidence type="ECO:0000256" key="2">
    <source>
        <dbReference type="ARBA" id="ARBA00012438"/>
    </source>
</evidence>
<dbReference type="SMART" id="SM00388">
    <property type="entry name" value="HisKA"/>
    <property type="match status" value="1"/>
</dbReference>
<keyword evidence="10" id="KW-1185">Reference proteome</keyword>
<dbReference type="PANTHER" id="PTHR45339:SF5">
    <property type="entry name" value="HISTIDINE KINASE"/>
    <property type="match status" value="1"/>
</dbReference>
<dbReference type="Pfam" id="PF01627">
    <property type="entry name" value="Hpt"/>
    <property type="match status" value="1"/>
</dbReference>
<dbReference type="InterPro" id="IPR003661">
    <property type="entry name" value="HisK_dim/P_dom"/>
</dbReference>
<dbReference type="FunFam" id="3.30.565.10:FF:000010">
    <property type="entry name" value="Sensor histidine kinase RcsC"/>
    <property type="match status" value="1"/>
</dbReference>
<dbReference type="PANTHER" id="PTHR45339">
    <property type="entry name" value="HYBRID SIGNAL TRANSDUCTION HISTIDINE KINASE J"/>
    <property type="match status" value="1"/>
</dbReference>
<dbReference type="PRINTS" id="PR00344">
    <property type="entry name" value="BCTRLSENSOR"/>
</dbReference>
<evidence type="ECO:0000313" key="9">
    <source>
        <dbReference type="EMBL" id="ETX04718.1"/>
    </source>
</evidence>
<feature type="domain" description="Response regulatory" evidence="7">
    <location>
        <begin position="233"/>
        <end position="354"/>
    </location>
</feature>
<dbReference type="GO" id="GO:0005524">
    <property type="term" value="F:ATP binding"/>
    <property type="evidence" value="ECO:0007669"/>
    <property type="project" value="UniProtKB-KW"/>
</dbReference>
<evidence type="ECO:0000259" key="7">
    <source>
        <dbReference type="PROSITE" id="PS50110"/>
    </source>
</evidence>
<dbReference type="CDD" id="cd17546">
    <property type="entry name" value="REC_hyHK_CKI1_RcsC-like"/>
    <property type="match status" value="1"/>
</dbReference>
<dbReference type="InterPro" id="IPR005467">
    <property type="entry name" value="His_kinase_dom"/>
</dbReference>
<dbReference type="PROSITE" id="PS50894">
    <property type="entry name" value="HPT"/>
    <property type="match status" value="1"/>
</dbReference>
<dbReference type="EMBL" id="AZHX01001145">
    <property type="protein sequence ID" value="ETX04718.1"/>
    <property type="molecule type" value="Genomic_DNA"/>
</dbReference>
<dbReference type="InterPro" id="IPR036890">
    <property type="entry name" value="HATPase_C_sf"/>
</dbReference>
<feature type="domain" description="HPt" evidence="8">
    <location>
        <begin position="535"/>
        <end position="632"/>
    </location>
</feature>
<dbReference type="InterPro" id="IPR036641">
    <property type="entry name" value="HPT_dom_sf"/>
</dbReference>
<dbReference type="Proteomes" id="UP000019140">
    <property type="component" value="Unassembled WGS sequence"/>
</dbReference>
<dbReference type="InterPro" id="IPR008207">
    <property type="entry name" value="Sig_transdc_His_kin_Hpt_dom"/>
</dbReference>
<organism evidence="9 10">
    <name type="scientific">Candidatus Entotheonella gemina</name>
    <dbReference type="NCBI Taxonomy" id="1429439"/>
    <lineage>
        <taxon>Bacteria</taxon>
        <taxon>Pseudomonadati</taxon>
        <taxon>Nitrospinota/Tectimicrobiota group</taxon>
        <taxon>Candidatus Tectimicrobiota</taxon>
        <taxon>Candidatus Entotheonellia</taxon>
        <taxon>Candidatus Entotheonellales</taxon>
        <taxon>Candidatus Entotheonellaceae</taxon>
        <taxon>Candidatus Entotheonella</taxon>
    </lineage>
</organism>
<gene>
    <name evidence="9" type="ORF">ETSY2_27235</name>
</gene>
<dbReference type="PROSITE" id="PS50110">
    <property type="entry name" value="RESPONSE_REGULATORY"/>
    <property type="match status" value="2"/>
</dbReference>
<sequence length="635" mass="69772">MNGIIGMTELTLDTELTPEQREYLGMAKTSADHLLVVINDILDFSKIEAGKLDLERIPFDLRNNLDDTAATLALRAHKQGLELACHVLPDVPDKLVGDPGRLWQILVNLIGNAIKFTEQGEVVLRVERQWQTADEACLHFAVSDTGIGISPDKQSALFDAFSQVDTSTTRRYGGTGLGLAISSQLVAMMGGRIWVDSEVGVGSTFHFEARFGLAVAEGELPYAIELSALQDLPVLVVDDNATNRRILEEVLTNWRMHPTVVDSGQAALAALEQAQHDGAPFALVLLDAMMPEMDGFTLAEQIMQRSELAEATLMMLSSADQHRDAMRCREMGLAAYMTKPIKQSELQNTIITSLGVTPYWPQPASMPVPVYETASNARPRRLHILVAEDSVVNQTLAVRLLERRGHTVEVASSGVQALATLNAQRFDVVLMDVQMPEMDGLEATETIRAQEQATGDHIPIIAMTAHVMQGDRERCLEAGMDDYVAKPIRADILFATIECLLPDAISTTSEPSPQIEAPMAELFDRAATLRRVDGDRELLREVVDLFREACTEMLEEIDHAIHKQDTVRLRQLAHTLKGEASNFGAAATVEAALRLEMMGRDEDLANASAAYADLTNMLERLIPALITFGEEEEPS</sequence>
<evidence type="ECO:0000259" key="6">
    <source>
        <dbReference type="PROSITE" id="PS50109"/>
    </source>
</evidence>
<dbReference type="GO" id="GO:0000155">
    <property type="term" value="F:phosphorelay sensor kinase activity"/>
    <property type="evidence" value="ECO:0007669"/>
    <property type="project" value="InterPro"/>
</dbReference>
<protein>
    <recommendedName>
        <fullName evidence="2">histidine kinase</fullName>
        <ecNumber evidence="2">2.7.13.3</ecNumber>
    </recommendedName>
</protein>
<feature type="modified residue" description="4-aspartylphosphate" evidence="5">
    <location>
        <position position="287"/>
    </location>
</feature>
<dbReference type="Gene3D" id="1.20.120.160">
    <property type="entry name" value="HPT domain"/>
    <property type="match status" value="1"/>
</dbReference>
<dbReference type="SUPFAM" id="SSF47226">
    <property type="entry name" value="Histidine-containing phosphotransfer domain, HPT domain"/>
    <property type="match status" value="1"/>
</dbReference>
<dbReference type="CDD" id="cd00088">
    <property type="entry name" value="HPT"/>
    <property type="match status" value="1"/>
</dbReference>
<dbReference type="CDD" id="cd16922">
    <property type="entry name" value="HATPase_EvgS-ArcB-TorS-like"/>
    <property type="match status" value="1"/>
</dbReference>
<evidence type="ECO:0000256" key="5">
    <source>
        <dbReference type="PROSITE-ProRule" id="PRU00169"/>
    </source>
</evidence>
<dbReference type="PATRIC" id="fig|1429439.4.peg.4621"/>
<dbReference type="SMART" id="SM00073">
    <property type="entry name" value="HPT"/>
    <property type="match status" value="1"/>
</dbReference>
<dbReference type="SMART" id="SM00448">
    <property type="entry name" value="REC"/>
    <property type="match status" value="2"/>
</dbReference>
<dbReference type="SUPFAM" id="SSF47384">
    <property type="entry name" value="Homodimeric domain of signal transducing histidine kinase"/>
    <property type="match status" value="1"/>
</dbReference>
<feature type="domain" description="Histidine kinase" evidence="6">
    <location>
        <begin position="1"/>
        <end position="213"/>
    </location>
</feature>
<accession>W4M3H2</accession>
<dbReference type="PROSITE" id="PS50109">
    <property type="entry name" value="HIS_KIN"/>
    <property type="match status" value="1"/>
</dbReference>
<comment type="caution">
    <text evidence="9">The sequence shown here is derived from an EMBL/GenBank/DDBJ whole genome shotgun (WGS) entry which is preliminary data.</text>
</comment>
<evidence type="ECO:0000259" key="8">
    <source>
        <dbReference type="PROSITE" id="PS50894"/>
    </source>
</evidence>
<dbReference type="InterPro" id="IPR001789">
    <property type="entry name" value="Sig_transdc_resp-reg_receiver"/>
</dbReference>
<evidence type="ECO:0000256" key="3">
    <source>
        <dbReference type="ARBA" id="ARBA00022553"/>
    </source>
</evidence>
<comment type="catalytic activity">
    <reaction evidence="1">
        <text>ATP + protein L-histidine = ADP + protein N-phospho-L-histidine.</text>
        <dbReference type="EC" id="2.7.13.3"/>
    </reaction>
</comment>
<dbReference type="InterPro" id="IPR003594">
    <property type="entry name" value="HATPase_dom"/>
</dbReference>
<reference evidence="9 10" key="1">
    <citation type="journal article" date="2014" name="Nature">
        <title>An environmental bacterial taxon with a large and distinct metabolic repertoire.</title>
        <authorList>
            <person name="Wilson M.C."/>
            <person name="Mori T."/>
            <person name="Ruckert C."/>
            <person name="Uria A.R."/>
            <person name="Helf M.J."/>
            <person name="Takada K."/>
            <person name="Gernert C."/>
            <person name="Steffens U.A."/>
            <person name="Heycke N."/>
            <person name="Schmitt S."/>
            <person name="Rinke C."/>
            <person name="Helfrich E.J."/>
            <person name="Brachmann A.O."/>
            <person name="Gurgui C."/>
            <person name="Wakimoto T."/>
            <person name="Kracht M."/>
            <person name="Crusemann M."/>
            <person name="Hentschel U."/>
            <person name="Abe I."/>
            <person name="Matsunaga S."/>
            <person name="Kalinowski J."/>
            <person name="Takeyama H."/>
            <person name="Piel J."/>
        </authorList>
    </citation>
    <scope>NUCLEOTIDE SEQUENCE [LARGE SCALE GENOMIC DNA]</scope>
    <source>
        <strain evidence="10">TSY2</strain>
    </source>
</reference>
<dbReference type="AlphaFoldDB" id="W4M3H2"/>
<dbReference type="Pfam" id="PF02518">
    <property type="entry name" value="HATPase_c"/>
    <property type="match status" value="1"/>
</dbReference>
<dbReference type="InterPro" id="IPR036097">
    <property type="entry name" value="HisK_dim/P_sf"/>
</dbReference>
<dbReference type="Gene3D" id="1.10.287.130">
    <property type="match status" value="1"/>
</dbReference>
<evidence type="ECO:0000256" key="1">
    <source>
        <dbReference type="ARBA" id="ARBA00000085"/>
    </source>
</evidence>
<keyword evidence="3 5" id="KW-0597">Phosphoprotein</keyword>
<dbReference type="SUPFAM" id="SSF55874">
    <property type="entry name" value="ATPase domain of HSP90 chaperone/DNA topoisomerase II/histidine kinase"/>
    <property type="match status" value="1"/>
</dbReference>
<dbReference type="Pfam" id="PF00072">
    <property type="entry name" value="Response_reg"/>
    <property type="match status" value="2"/>
</dbReference>
<feature type="modified residue" description="4-aspartylphosphate" evidence="5">
    <location>
        <position position="432"/>
    </location>
</feature>
<dbReference type="HOGENOM" id="CLU_000445_104_15_7"/>
<dbReference type="CDD" id="cd00082">
    <property type="entry name" value="HisKA"/>
    <property type="match status" value="1"/>
</dbReference>